<dbReference type="EMBL" id="PVHK01000221">
    <property type="protein sequence ID" value="PRH38941.1"/>
    <property type="molecule type" value="Genomic_DNA"/>
</dbReference>
<organism evidence="2 3">
    <name type="scientific">Burkholderia vietnamiensis</name>
    <dbReference type="NCBI Taxonomy" id="60552"/>
    <lineage>
        <taxon>Bacteria</taxon>
        <taxon>Pseudomonadati</taxon>
        <taxon>Pseudomonadota</taxon>
        <taxon>Betaproteobacteria</taxon>
        <taxon>Burkholderiales</taxon>
        <taxon>Burkholderiaceae</taxon>
        <taxon>Burkholderia</taxon>
        <taxon>Burkholderia cepacia complex</taxon>
    </lineage>
</organism>
<evidence type="ECO:0000313" key="4">
    <source>
        <dbReference type="Proteomes" id="UP000808215"/>
    </source>
</evidence>
<evidence type="ECO:0000313" key="1">
    <source>
        <dbReference type="EMBL" id="MBJ9687315.1"/>
    </source>
</evidence>
<evidence type="ECO:0000313" key="3">
    <source>
        <dbReference type="Proteomes" id="UP000237632"/>
    </source>
</evidence>
<keyword evidence="4" id="KW-1185">Reference proteome</keyword>
<dbReference type="Pfam" id="PF11226">
    <property type="entry name" value="DUF3022"/>
    <property type="match status" value="1"/>
</dbReference>
<evidence type="ECO:0000313" key="2">
    <source>
        <dbReference type="EMBL" id="PRH38941.1"/>
    </source>
</evidence>
<proteinExistence type="predicted"/>
<protein>
    <submittedName>
        <fullName evidence="2">DUF3022 domain-containing protein</fullName>
    </submittedName>
</protein>
<reference evidence="2 3" key="1">
    <citation type="submission" date="2018-03" db="EMBL/GenBank/DDBJ databases">
        <authorList>
            <person name="Nguyen K."/>
            <person name="Fouts D."/>
            <person name="Sutton G."/>
        </authorList>
    </citation>
    <scope>NUCLEOTIDE SEQUENCE [LARGE SCALE GENOMIC DNA]</scope>
    <source>
        <strain evidence="2 3">AU3578</strain>
    </source>
</reference>
<dbReference type="RefSeq" id="WP_011879884.1">
    <property type="nucleotide sequence ID" value="NZ_CAAAFK010000009.1"/>
</dbReference>
<accession>A0A103K4S1</accession>
<dbReference type="Proteomes" id="UP000237632">
    <property type="component" value="Unassembled WGS sequence"/>
</dbReference>
<comment type="caution">
    <text evidence="2">The sequence shown here is derived from an EMBL/GenBank/DDBJ whole genome shotgun (WGS) entry which is preliminary data.</text>
</comment>
<name>A0A103K4S1_BURVI</name>
<reference evidence="1 4" key="2">
    <citation type="submission" date="2020-11" db="EMBL/GenBank/DDBJ databases">
        <title>Enhanced detection system for hospital associated transmission using whole genome sequencing surveillance.</title>
        <authorList>
            <person name="Harrison L.H."/>
            <person name="Van Tyne D."/>
            <person name="Marsh J.W."/>
            <person name="Griffith M.P."/>
            <person name="Snyder D.J."/>
            <person name="Cooper V.S."/>
            <person name="Mustapha M."/>
        </authorList>
    </citation>
    <scope>NUCLEOTIDE SEQUENCE [LARGE SCALE GENOMIC DNA]</scope>
    <source>
        <strain evidence="1 4">BC00020</strain>
    </source>
</reference>
<sequence length="121" mass="13442">MHSNHWSSFDPNDLDADDIDTDDLDTTVHLDVETGRIMFHAAWASAPNASPIAARHSVMLALDCDTMERYANLDEAARLRVHAMLHDSVQATLETLPDTGDEMTLTVELTDAMLDVARHLQ</sequence>
<dbReference type="EMBL" id="JADVKH010000016">
    <property type="protein sequence ID" value="MBJ9687315.1"/>
    <property type="molecule type" value="Genomic_DNA"/>
</dbReference>
<dbReference type="GeneID" id="45683178"/>
<dbReference type="Proteomes" id="UP000808215">
    <property type="component" value="Unassembled WGS sequence"/>
</dbReference>
<gene>
    <name evidence="2" type="ORF">C6T65_28825</name>
    <name evidence="1" type="ORF">I5589_09500</name>
</gene>
<dbReference type="AlphaFoldDB" id="A0A103K4S1"/>
<dbReference type="InterPro" id="IPR021389">
    <property type="entry name" value="DUF3022"/>
</dbReference>
<dbReference type="OMA" id="ALDCDTM"/>